<comment type="caution">
    <text evidence="5">The sequence shown here is derived from an EMBL/GenBank/DDBJ whole genome shotgun (WGS) entry which is preliminary data.</text>
</comment>
<protein>
    <submittedName>
        <fullName evidence="5">MinD/ParA family protein</fullName>
    </submittedName>
</protein>
<dbReference type="PANTHER" id="PTHR43384">
    <property type="entry name" value="SEPTUM SITE-DETERMINING PROTEIN MIND HOMOLOG, CHLOROPLASTIC-RELATED"/>
    <property type="match status" value="1"/>
</dbReference>
<dbReference type="GO" id="GO:0005829">
    <property type="term" value="C:cytosol"/>
    <property type="evidence" value="ECO:0007669"/>
    <property type="project" value="TreeGrafter"/>
</dbReference>
<keyword evidence="2" id="KW-0067">ATP-binding</keyword>
<dbReference type="InterPro" id="IPR050625">
    <property type="entry name" value="ParA/MinD_ATPase"/>
</dbReference>
<dbReference type="AlphaFoldDB" id="A0A932CM26"/>
<dbReference type="Proteomes" id="UP000769766">
    <property type="component" value="Unassembled WGS sequence"/>
</dbReference>
<feature type="region of interest" description="Disordered" evidence="3">
    <location>
        <begin position="1"/>
        <end position="26"/>
    </location>
</feature>
<name>A0A932CM26_UNCTE</name>
<dbReference type="SUPFAM" id="SSF52540">
    <property type="entry name" value="P-loop containing nucleoside triphosphate hydrolases"/>
    <property type="match status" value="1"/>
</dbReference>
<keyword evidence="1" id="KW-0547">Nucleotide-binding</keyword>
<evidence type="ECO:0000256" key="2">
    <source>
        <dbReference type="ARBA" id="ARBA00022840"/>
    </source>
</evidence>
<sequence>MEEARDMDQAGTLREMTRKKGNGSHRKVISITSGKGGVGKTNVVVNLAFALTRLGKRVLVLDADLGLANIDVLLGVKPQYHLGHVLTGQKLLSEIILEGPGGILILPASSGIEEFSSLDETQRLQLLAQMDLMEEQIDLMLIDTAPGISPNVVYFNLVAEEIVVVSSPEPTSIIDAYALIKVLSLNYSEKHFNLLVNVASSAQEAQEVFRNLTTVAERFMDVSIDYLGYILKDDKVPKAVRQQRPVTELYPDSLASRCFMDLARKVSLLPDRPQPKGGIQFFWRHLWEERLRAKVGAK</sequence>
<dbReference type="GO" id="GO:0009898">
    <property type="term" value="C:cytoplasmic side of plasma membrane"/>
    <property type="evidence" value="ECO:0007669"/>
    <property type="project" value="TreeGrafter"/>
</dbReference>
<gene>
    <name evidence="5" type="ORF">HYY20_00675</name>
</gene>
<evidence type="ECO:0000313" key="5">
    <source>
        <dbReference type="EMBL" id="MBI2875376.1"/>
    </source>
</evidence>
<dbReference type="GO" id="GO:0005524">
    <property type="term" value="F:ATP binding"/>
    <property type="evidence" value="ECO:0007669"/>
    <property type="project" value="UniProtKB-KW"/>
</dbReference>
<dbReference type="InterPro" id="IPR025501">
    <property type="entry name" value="MinD_FleN"/>
</dbReference>
<evidence type="ECO:0000259" key="4">
    <source>
        <dbReference type="Pfam" id="PF13614"/>
    </source>
</evidence>
<dbReference type="CDD" id="cd02038">
    <property type="entry name" value="FlhG-like"/>
    <property type="match status" value="1"/>
</dbReference>
<dbReference type="PIRSF" id="PIRSF003092">
    <property type="entry name" value="MinD"/>
    <property type="match status" value="1"/>
</dbReference>
<dbReference type="InterPro" id="IPR025669">
    <property type="entry name" value="AAA_dom"/>
</dbReference>
<feature type="domain" description="AAA" evidence="4">
    <location>
        <begin position="27"/>
        <end position="184"/>
    </location>
</feature>
<evidence type="ECO:0000313" key="6">
    <source>
        <dbReference type="Proteomes" id="UP000769766"/>
    </source>
</evidence>
<proteinExistence type="predicted"/>
<feature type="compositionally biased region" description="Basic residues" evidence="3">
    <location>
        <begin position="17"/>
        <end position="26"/>
    </location>
</feature>
<dbReference type="GO" id="GO:0051782">
    <property type="term" value="P:negative regulation of cell division"/>
    <property type="evidence" value="ECO:0007669"/>
    <property type="project" value="TreeGrafter"/>
</dbReference>
<evidence type="ECO:0000256" key="1">
    <source>
        <dbReference type="ARBA" id="ARBA00022741"/>
    </source>
</evidence>
<dbReference type="Gene3D" id="3.40.50.300">
    <property type="entry name" value="P-loop containing nucleotide triphosphate hydrolases"/>
    <property type="match status" value="1"/>
</dbReference>
<dbReference type="EMBL" id="JACPRF010000020">
    <property type="protein sequence ID" value="MBI2875376.1"/>
    <property type="molecule type" value="Genomic_DNA"/>
</dbReference>
<evidence type="ECO:0000256" key="3">
    <source>
        <dbReference type="SAM" id="MobiDB-lite"/>
    </source>
</evidence>
<dbReference type="GO" id="GO:0016887">
    <property type="term" value="F:ATP hydrolysis activity"/>
    <property type="evidence" value="ECO:0007669"/>
    <property type="project" value="TreeGrafter"/>
</dbReference>
<reference evidence="5" key="1">
    <citation type="submission" date="2020-07" db="EMBL/GenBank/DDBJ databases">
        <title>Huge and variable diversity of episymbiotic CPR bacteria and DPANN archaea in groundwater ecosystems.</title>
        <authorList>
            <person name="He C.Y."/>
            <person name="Keren R."/>
            <person name="Whittaker M."/>
            <person name="Farag I.F."/>
            <person name="Doudna J."/>
            <person name="Cate J.H.D."/>
            <person name="Banfield J.F."/>
        </authorList>
    </citation>
    <scope>NUCLEOTIDE SEQUENCE</scope>
    <source>
        <strain evidence="5">NC_groundwater_672_Ag_B-0.1um_62_36</strain>
    </source>
</reference>
<organism evidence="5 6">
    <name type="scientific">Tectimicrobiota bacterium</name>
    <dbReference type="NCBI Taxonomy" id="2528274"/>
    <lineage>
        <taxon>Bacteria</taxon>
        <taxon>Pseudomonadati</taxon>
        <taxon>Nitrospinota/Tectimicrobiota group</taxon>
        <taxon>Candidatus Tectimicrobiota</taxon>
    </lineage>
</organism>
<dbReference type="InterPro" id="IPR027417">
    <property type="entry name" value="P-loop_NTPase"/>
</dbReference>
<dbReference type="PANTHER" id="PTHR43384:SF4">
    <property type="entry name" value="CELLULOSE BIOSYNTHESIS PROTEIN BCSQ-RELATED"/>
    <property type="match status" value="1"/>
</dbReference>
<accession>A0A932CM26</accession>
<dbReference type="InterPro" id="IPR033875">
    <property type="entry name" value="FlhG"/>
</dbReference>
<dbReference type="Pfam" id="PF13614">
    <property type="entry name" value="AAA_31"/>
    <property type="match status" value="1"/>
</dbReference>